<organism evidence="10 11">
    <name type="scientific">Phocaeicola vulgatus PC510</name>
    <dbReference type="NCBI Taxonomy" id="702446"/>
    <lineage>
        <taxon>Bacteria</taxon>
        <taxon>Pseudomonadati</taxon>
        <taxon>Bacteroidota</taxon>
        <taxon>Bacteroidia</taxon>
        <taxon>Bacteroidales</taxon>
        <taxon>Bacteroidaceae</taxon>
        <taxon>Phocaeicola</taxon>
    </lineage>
</organism>
<evidence type="ECO:0000256" key="5">
    <source>
        <dbReference type="ARBA" id="ARBA00022692"/>
    </source>
</evidence>
<evidence type="ECO:0000256" key="4">
    <source>
        <dbReference type="ARBA" id="ARBA00022475"/>
    </source>
</evidence>
<evidence type="ECO:0000256" key="8">
    <source>
        <dbReference type="ARBA" id="ARBA00023136"/>
    </source>
</evidence>
<gene>
    <name evidence="10" type="ORF">CUU_3212</name>
</gene>
<comment type="subcellular location">
    <subcellularLocation>
        <location evidence="1">Cell membrane</location>
        <topology evidence="1">Multi-pass membrane protein</topology>
    </subcellularLocation>
</comment>
<keyword evidence="7" id="KW-0406">Ion transport</keyword>
<evidence type="ECO:0000256" key="9">
    <source>
        <dbReference type="SAM" id="Phobius"/>
    </source>
</evidence>
<keyword evidence="6 9" id="KW-1133">Transmembrane helix</keyword>
<dbReference type="InterPro" id="IPR003445">
    <property type="entry name" value="Cat_transpt"/>
</dbReference>
<dbReference type="GO" id="GO:0008324">
    <property type="term" value="F:monoatomic cation transmembrane transporter activity"/>
    <property type="evidence" value="ECO:0007669"/>
    <property type="project" value="InterPro"/>
</dbReference>
<evidence type="ECO:0000256" key="7">
    <source>
        <dbReference type="ARBA" id="ARBA00023065"/>
    </source>
</evidence>
<dbReference type="Pfam" id="PF02386">
    <property type="entry name" value="TrkH"/>
    <property type="match status" value="1"/>
</dbReference>
<evidence type="ECO:0000256" key="2">
    <source>
        <dbReference type="ARBA" id="ARBA00009137"/>
    </source>
</evidence>
<accession>D4V7K8</accession>
<feature type="transmembrane region" description="Helical" evidence="9">
    <location>
        <begin position="43"/>
        <end position="64"/>
    </location>
</feature>
<dbReference type="PANTHER" id="PTHR32024">
    <property type="entry name" value="TRK SYSTEM POTASSIUM UPTAKE PROTEIN TRKG-RELATED"/>
    <property type="match status" value="1"/>
</dbReference>
<dbReference type="GO" id="GO:0030001">
    <property type="term" value="P:metal ion transport"/>
    <property type="evidence" value="ECO:0007669"/>
    <property type="project" value="UniProtKB-ARBA"/>
</dbReference>
<dbReference type="PANTHER" id="PTHR32024:SF2">
    <property type="entry name" value="TRK SYSTEM POTASSIUM UPTAKE PROTEIN TRKG-RELATED"/>
    <property type="match status" value="1"/>
</dbReference>
<comment type="similarity">
    <text evidence="2">Belongs to the TrkH potassium transport family.</text>
</comment>
<dbReference type="Proteomes" id="UP000004563">
    <property type="component" value="Unassembled WGS sequence"/>
</dbReference>
<comment type="caution">
    <text evidence="10">The sequence shown here is derived from an EMBL/GenBank/DDBJ whole genome shotgun (WGS) entry which is preliminary data.</text>
</comment>
<sequence length="71" mass="7728">MFFGVGIIEAMSTVISSLGNVGPGLGAFGPAFSWAALPDAAKWILSFLMLIGRLELFAVLLLFYSGFWERR</sequence>
<evidence type="ECO:0000256" key="6">
    <source>
        <dbReference type="ARBA" id="ARBA00022989"/>
    </source>
</evidence>
<evidence type="ECO:0000313" key="10">
    <source>
        <dbReference type="EMBL" id="EFG18176.1"/>
    </source>
</evidence>
<keyword evidence="8 9" id="KW-0472">Membrane</keyword>
<name>D4V7K8_PHOVU</name>
<evidence type="ECO:0000256" key="1">
    <source>
        <dbReference type="ARBA" id="ARBA00004651"/>
    </source>
</evidence>
<reference evidence="10 11" key="1">
    <citation type="journal article" date="2011" name="J. Bacteriol.">
        <title>Draft genome sequence of Bacteroides vulgatus PC510, a strain isolated from human feces.</title>
        <authorList>
            <person name="Cuiv P.O."/>
            <person name="Klaassens E.S."/>
            <person name="Durkin A.S."/>
            <person name="Harkins D.M."/>
            <person name="Foster L."/>
            <person name="McCorrison J."/>
            <person name="Torralba M."/>
            <person name="Nelson K.E."/>
            <person name="Morrison M."/>
        </authorList>
    </citation>
    <scope>NUCLEOTIDE SEQUENCE [LARGE SCALE GENOMIC DNA]</scope>
    <source>
        <strain evidence="10 11">PC510</strain>
    </source>
</reference>
<dbReference type="AlphaFoldDB" id="D4V7K8"/>
<keyword evidence="3" id="KW-0813">Transport</keyword>
<dbReference type="EMBL" id="ADKO01000058">
    <property type="protein sequence ID" value="EFG18176.1"/>
    <property type="molecule type" value="Genomic_DNA"/>
</dbReference>
<proteinExistence type="inferred from homology"/>
<evidence type="ECO:0000256" key="3">
    <source>
        <dbReference type="ARBA" id="ARBA00022448"/>
    </source>
</evidence>
<dbReference type="GO" id="GO:0005886">
    <property type="term" value="C:plasma membrane"/>
    <property type="evidence" value="ECO:0007669"/>
    <property type="project" value="UniProtKB-SubCell"/>
</dbReference>
<evidence type="ECO:0000313" key="11">
    <source>
        <dbReference type="Proteomes" id="UP000004563"/>
    </source>
</evidence>
<keyword evidence="5 9" id="KW-0812">Transmembrane</keyword>
<keyword evidence="4" id="KW-1003">Cell membrane</keyword>
<protein>
    <submittedName>
        <fullName evidence="10">Trk system potassium uptake protein TrkH domain protein</fullName>
    </submittedName>
</protein>